<proteinExistence type="predicted"/>
<comment type="subcellular location">
    <subcellularLocation>
        <location evidence="1">Cell envelope</location>
    </subcellularLocation>
</comment>
<dbReference type="GO" id="GO:0016491">
    <property type="term" value="F:oxidoreductase activity"/>
    <property type="evidence" value="ECO:0007669"/>
    <property type="project" value="InterPro"/>
</dbReference>
<dbReference type="CDD" id="cd02966">
    <property type="entry name" value="TlpA_like_family"/>
    <property type="match status" value="1"/>
</dbReference>
<dbReference type="PANTHER" id="PTHR42852">
    <property type="entry name" value="THIOL:DISULFIDE INTERCHANGE PROTEIN DSBE"/>
    <property type="match status" value="1"/>
</dbReference>
<keyword evidence="2" id="KW-0201">Cytochrome c-type biogenesis</keyword>
<feature type="domain" description="Thioredoxin" evidence="5">
    <location>
        <begin position="21"/>
        <end position="159"/>
    </location>
</feature>
<dbReference type="SUPFAM" id="SSF52833">
    <property type="entry name" value="Thioredoxin-like"/>
    <property type="match status" value="1"/>
</dbReference>
<dbReference type="EMBL" id="DTMQ01000002">
    <property type="protein sequence ID" value="HGE98486.1"/>
    <property type="molecule type" value="Genomic_DNA"/>
</dbReference>
<dbReference type="AlphaFoldDB" id="A0A7C3UXI4"/>
<dbReference type="PANTHER" id="PTHR42852:SF6">
    <property type="entry name" value="THIOL:DISULFIDE INTERCHANGE PROTEIN DSBE"/>
    <property type="match status" value="1"/>
</dbReference>
<evidence type="ECO:0000256" key="4">
    <source>
        <dbReference type="ARBA" id="ARBA00023284"/>
    </source>
</evidence>
<sequence>MRKRIFPFLLLFFLFCGVKEKSTLESSLDFTLPTLTGENVTLSKLKGRIILLDFWATWCPPCRLAIPELSKIYEEYKNKNLIVLGIGLDEKTSLLKAQEELKIPYPILIGSDDVAKRYKIEAIPTLLLIDKKGQTQLRKVGFSEEGMKEIRAKIEELISGK</sequence>
<dbReference type="GO" id="GO:0017004">
    <property type="term" value="P:cytochrome complex assembly"/>
    <property type="evidence" value="ECO:0007669"/>
    <property type="project" value="UniProtKB-KW"/>
</dbReference>
<organism evidence="6">
    <name type="scientific">candidate division WOR-3 bacterium</name>
    <dbReference type="NCBI Taxonomy" id="2052148"/>
    <lineage>
        <taxon>Bacteria</taxon>
        <taxon>Bacteria division WOR-3</taxon>
    </lineage>
</organism>
<dbReference type="GO" id="GO:0016209">
    <property type="term" value="F:antioxidant activity"/>
    <property type="evidence" value="ECO:0007669"/>
    <property type="project" value="InterPro"/>
</dbReference>
<dbReference type="Gene3D" id="3.40.30.10">
    <property type="entry name" value="Glutaredoxin"/>
    <property type="match status" value="1"/>
</dbReference>
<reference evidence="6" key="1">
    <citation type="journal article" date="2020" name="mSystems">
        <title>Genome- and Community-Level Interaction Insights into Carbon Utilization and Element Cycling Functions of Hydrothermarchaeota in Hydrothermal Sediment.</title>
        <authorList>
            <person name="Zhou Z."/>
            <person name="Liu Y."/>
            <person name="Xu W."/>
            <person name="Pan J."/>
            <person name="Luo Z.H."/>
            <person name="Li M."/>
        </authorList>
    </citation>
    <scope>NUCLEOTIDE SEQUENCE [LARGE SCALE GENOMIC DNA]</scope>
    <source>
        <strain evidence="6">SpSt-906</strain>
    </source>
</reference>
<evidence type="ECO:0000259" key="5">
    <source>
        <dbReference type="PROSITE" id="PS51352"/>
    </source>
</evidence>
<dbReference type="GO" id="GO:0030313">
    <property type="term" value="C:cell envelope"/>
    <property type="evidence" value="ECO:0007669"/>
    <property type="project" value="UniProtKB-SubCell"/>
</dbReference>
<evidence type="ECO:0000256" key="3">
    <source>
        <dbReference type="ARBA" id="ARBA00023157"/>
    </source>
</evidence>
<keyword evidence="3" id="KW-1015">Disulfide bond</keyword>
<dbReference type="InterPro" id="IPR000866">
    <property type="entry name" value="AhpC/TSA"/>
</dbReference>
<name>A0A7C3UXI4_UNCW3</name>
<gene>
    <name evidence="6" type="ORF">ENX07_00160</name>
</gene>
<dbReference type="PROSITE" id="PS51352">
    <property type="entry name" value="THIOREDOXIN_2"/>
    <property type="match status" value="1"/>
</dbReference>
<dbReference type="InterPro" id="IPR050553">
    <property type="entry name" value="Thioredoxin_ResA/DsbE_sf"/>
</dbReference>
<dbReference type="InterPro" id="IPR036249">
    <property type="entry name" value="Thioredoxin-like_sf"/>
</dbReference>
<evidence type="ECO:0000256" key="1">
    <source>
        <dbReference type="ARBA" id="ARBA00004196"/>
    </source>
</evidence>
<accession>A0A7C3UXI4</accession>
<dbReference type="PRINTS" id="PR00421">
    <property type="entry name" value="THIOREDOXIN"/>
</dbReference>
<evidence type="ECO:0000313" key="6">
    <source>
        <dbReference type="EMBL" id="HGE98486.1"/>
    </source>
</evidence>
<dbReference type="Pfam" id="PF00578">
    <property type="entry name" value="AhpC-TSA"/>
    <property type="match status" value="1"/>
</dbReference>
<keyword evidence="4" id="KW-0676">Redox-active center</keyword>
<comment type="caution">
    <text evidence="6">The sequence shown here is derived from an EMBL/GenBank/DDBJ whole genome shotgun (WGS) entry which is preliminary data.</text>
</comment>
<dbReference type="InterPro" id="IPR013766">
    <property type="entry name" value="Thioredoxin_domain"/>
</dbReference>
<evidence type="ECO:0000256" key="2">
    <source>
        <dbReference type="ARBA" id="ARBA00022748"/>
    </source>
</evidence>
<protein>
    <submittedName>
        <fullName evidence="6">TlpA family protein disulfide reductase</fullName>
    </submittedName>
</protein>